<sequence length="106" mass="12029">MHQKGKSEQDIQNKTPNKKTSENPAFCTTPLQRADDAWTGMRYIDGTLMESSPDATGRVLLKQPQRPPSDERETSPLGKSTSRYVITPSISAFPRRPRHKNPCYRI</sequence>
<evidence type="ECO:0000313" key="2">
    <source>
        <dbReference type="EMBL" id="GIX77274.1"/>
    </source>
</evidence>
<dbReference type="Proteomes" id="UP001054945">
    <property type="component" value="Unassembled WGS sequence"/>
</dbReference>
<feature type="compositionally biased region" description="Basic and acidic residues" evidence="1">
    <location>
        <begin position="1"/>
        <end position="11"/>
    </location>
</feature>
<protein>
    <submittedName>
        <fullName evidence="2">Uncharacterized protein</fullName>
    </submittedName>
</protein>
<evidence type="ECO:0000313" key="3">
    <source>
        <dbReference type="Proteomes" id="UP001054945"/>
    </source>
</evidence>
<name>A0AAV4MXS4_CAEEX</name>
<proteinExistence type="predicted"/>
<reference evidence="2 3" key="1">
    <citation type="submission" date="2021-06" db="EMBL/GenBank/DDBJ databases">
        <title>Caerostris extrusa draft genome.</title>
        <authorList>
            <person name="Kono N."/>
            <person name="Arakawa K."/>
        </authorList>
    </citation>
    <scope>NUCLEOTIDE SEQUENCE [LARGE SCALE GENOMIC DNA]</scope>
</reference>
<feature type="region of interest" description="Disordered" evidence="1">
    <location>
        <begin position="1"/>
        <end position="32"/>
    </location>
</feature>
<dbReference type="AlphaFoldDB" id="A0AAV4MXS4"/>
<organism evidence="2 3">
    <name type="scientific">Caerostris extrusa</name>
    <name type="common">Bark spider</name>
    <name type="synonym">Caerostris bankana</name>
    <dbReference type="NCBI Taxonomy" id="172846"/>
    <lineage>
        <taxon>Eukaryota</taxon>
        <taxon>Metazoa</taxon>
        <taxon>Ecdysozoa</taxon>
        <taxon>Arthropoda</taxon>
        <taxon>Chelicerata</taxon>
        <taxon>Arachnida</taxon>
        <taxon>Araneae</taxon>
        <taxon>Araneomorphae</taxon>
        <taxon>Entelegynae</taxon>
        <taxon>Araneoidea</taxon>
        <taxon>Araneidae</taxon>
        <taxon>Caerostris</taxon>
    </lineage>
</organism>
<accession>A0AAV4MXS4</accession>
<evidence type="ECO:0000256" key="1">
    <source>
        <dbReference type="SAM" id="MobiDB-lite"/>
    </source>
</evidence>
<keyword evidence="3" id="KW-1185">Reference proteome</keyword>
<comment type="caution">
    <text evidence="2">The sequence shown here is derived from an EMBL/GenBank/DDBJ whole genome shotgun (WGS) entry which is preliminary data.</text>
</comment>
<dbReference type="EMBL" id="BPLR01002736">
    <property type="protein sequence ID" value="GIX77274.1"/>
    <property type="molecule type" value="Genomic_DNA"/>
</dbReference>
<gene>
    <name evidence="2" type="ORF">CEXT_703571</name>
</gene>
<feature type="region of interest" description="Disordered" evidence="1">
    <location>
        <begin position="48"/>
        <end position="82"/>
    </location>
</feature>